<dbReference type="PANTHER" id="PTHR39603">
    <property type="entry name" value="CYANOVIRIN-N DOMAIN-CONTAINING PROTEIN"/>
    <property type="match status" value="1"/>
</dbReference>
<sequence>MTFLISFFITILLALNHHATAFPAKLHELIPGPGLPSLVSLNLTTSDIVNLPLPIIIPTDFRSGQEPPQRGPRKDPQCGPEDAYTNVDSLITCYKYIHRLGTEFCEFRLHEVKTLCRIGGVGVVGIGIGKEVERSYWDMEDVFFSVRVADVFWMDSSDVALGLLTVIDGCTRPDQSAAGFAAANGNGDIIVGGTRVDYVIHIKVMAAWG</sequence>
<dbReference type="EMBL" id="WNKQ01000020">
    <property type="protein sequence ID" value="KAF5844972.1"/>
    <property type="molecule type" value="Genomic_DNA"/>
</dbReference>
<proteinExistence type="predicted"/>
<name>A0A8H5Z9B0_COCSA</name>
<evidence type="ECO:0000313" key="4">
    <source>
        <dbReference type="Proteomes" id="UP000624244"/>
    </source>
</evidence>
<dbReference type="PANTHER" id="PTHR39603:SF1">
    <property type="entry name" value="CYANOVIRIN-N DOMAIN-CONTAINING PROTEIN"/>
    <property type="match status" value="1"/>
</dbReference>
<organism evidence="3 4">
    <name type="scientific">Cochliobolus sativus</name>
    <name type="common">Common root rot and spot blotch fungus</name>
    <name type="synonym">Bipolaris sorokiniana</name>
    <dbReference type="NCBI Taxonomy" id="45130"/>
    <lineage>
        <taxon>Eukaryota</taxon>
        <taxon>Fungi</taxon>
        <taxon>Dikarya</taxon>
        <taxon>Ascomycota</taxon>
        <taxon>Pezizomycotina</taxon>
        <taxon>Dothideomycetes</taxon>
        <taxon>Pleosporomycetidae</taxon>
        <taxon>Pleosporales</taxon>
        <taxon>Pleosporineae</taxon>
        <taxon>Pleosporaceae</taxon>
        <taxon>Bipolaris</taxon>
    </lineage>
</organism>
<feature type="region of interest" description="Disordered" evidence="1">
    <location>
        <begin position="60"/>
        <end position="81"/>
    </location>
</feature>
<dbReference type="AlphaFoldDB" id="A0A8H5Z9B0"/>
<dbReference type="Proteomes" id="UP000624244">
    <property type="component" value="Unassembled WGS sequence"/>
</dbReference>
<keyword evidence="2" id="KW-0732">Signal</keyword>
<reference evidence="3" key="1">
    <citation type="submission" date="2019-11" db="EMBL/GenBank/DDBJ databases">
        <title>Bipolaris sorokiniana Genome sequencing.</title>
        <authorList>
            <person name="Wang H."/>
        </authorList>
    </citation>
    <scope>NUCLEOTIDE SEQUENCE</scope>
</reference>
<comment type="caution">
    <text evidence="3">The sequence shown here is derived from an EMBL/GenBank/DDBJ whole genome shotgun (WGS) entry which is preliminary data.</text>
</comment>
<evidence type="ECO:0000256" key="2">
    <source>
        <dbReference type="SAM" id="SignalP"/>
    </source>
</evidence>
<feature type="signal peptide" evidence="2">
    <location>
        <begin position="1"/>
        <end position="21"/>
    </location>
</feature>
<evidence type="ECO:0008006" key="5">
    <source>
        <dbReference type="Google" id="ProtNLM"/>
    </source>
</evidence>
<accession>A0A8H5Z9B0</accession>
<evidence type="ECO:0000256" key="1">
    <source>
        <dbReference type="SAM" id="MobiDB-lite"/>
    </source>
</evidence>
<gene>
    <name evidence="3" type="ORF">GGP41_001097</name>
</gene>
<protein>
    <recommendedName>
        <fullName evidence="5">Ecp2 effector protein domain-containing protein</fullName>
    </recommendedName>
</protein>
<evidence type="ECO:0000313" key="3">
    <source>
        <dbReference type="EMBL" id="KAF5844972.1"/>
    </source>
</evidence>
<feature type="chain" id="PRO_5034572265" description="Ecp2 effector protein domain-containing protein" evidence="2">
    <location>
        <begin position="22"/>
        <end position="209"/>
    </location>
</feature>